<accession>A0A4V2UPP2</accession>
<dbReference type="OrthoDB" id="8176121at2"/>
<proteinExistence type="predicted"/>
<organism evidence="2 3">
    <name type="scientific">Primorskyibacter sedentarius</name>
    <dbReference type="NCBI Taxonomy" id="745311"/>
    <lineage>
        <taxon>Bacteria</taxon>
        <taxon>Pseudomonadati</taxon>
        <taxon>Pseudomonadota</taxon>
        <taxon>Alphaproteobacteria</taxon>
        <taxon>Rhodobacterales</taxon>
        <taxon>Roseobacteraceae</taxon>
        <taxon>Primorskyibacter</taxon>
    </lineage>
</organism>
<feature type="signal peptide" evidence="1">
    <location>
        <begin position="1"/>
        <end position="17"/>
    </location>
</feature>
<sequence>MLRVLVLLMALATASQAQEMVIAPHYDGAGTFHAGMAPVKVGELWGFVDRTGKMIVAPQYANVRPGQDGVHLVQDEFQSWRALGPNVEDANWVSYRDMMSYKNGWASVWQRSGSEEKWFLIDLEGDRTSSTGFDQMIDWDPPFALVREAGSLYVIHVGEFGYVNAVEVPEFSAFRNATGLSGLTGRHFIATSPQGHALLEIRFDDYRPEPMIAGSIWDQSTRQEARFSRLSPPSEGYVALQRQDGAWGFYHLATANFVWMGRFEQLRSFSEGYAAVKSNGKWGYINRRGEVVVQPVYDRAYDFHDGFAVIRQGELRGFMSIDPDRGITEFIAPQYQDVFRFREGLAPAKADGKWGFVSNGQAPAPELIQSGVQKLVPN</sequence>
<keyword evidence="1" id="KW-0732">Signal</keyword>
<dbReference type="PANTHER" id="PTHR37841">
    <property type="entry name" value="GLR2918 PROTEIN"/>
    <property type="match status" value="1"/>
</dbReference>
<evidence type="ECO:0000313" key="2">
    <source>
        <dbReference type="EMBL" id="TCS66316.1"/>
    </source>
</evidence>
<dbReference type="Proteomes" id="UP000295696">
    <property type="component" value="Unassembled WGS sequence"/>
</dbReference>
<dbReference type="InterPro" id="IPR032774">
    <property type="entry name" value="WG_beta_rep"/>
</dbReference>
<dbReference type="AlphaFoldDB" id="A0A4V2UPP2"/>
<gene>
    <name evidence="2" type="ORF">EDD52_102133</name>
</gene>
<name>A0A4V2UPP2_9RHOB</name>
<dbReference type="Pfam" id="PF14903">
    <property type="entry name" value="WG_beta_rep"/>
    <property type="match status" value="3"/>
</dbReference>
<evidence type="ECO:0000313" key="3">
    <source>
        <dbReference type="Proteomes" id="UP000295696"/>
    </source>
</evidence>
<evidence type="ECO:0000256" key="1">
    <source>
        <dbReference type="SAM" id="SignalP"/>
    </source>
</evidence>
<protein>
    <submittedName>
        <fullName evidence="2">WG repeat protein</fullName>
    </submittedName>
</protein>
<dbReference type="EMBL" id="SLZU01000002">
    <property type="protein sequence ID" value="TCS66316.1"/>
    <property type="molecule type" value="Genomic_DNA"/>
</dbReference>
<dbReference type="PANTHER" id="PTHR37841:SF1">
    <property type="entry name" value="DUF3298 DOMAIN-CONTAINING PROTEIN"/>
    <property type="match status" value="1"/>
</dbReference>
<keyword evidence="3" id="KW-1185">Reference proteome</keyword>
<comment type="caution">
    <text evidence="2">The sequence shown here is derived from an EMBL/GenBank/DDBJ whole genome shotgun (WGS) entry which is preliminary data.</text>
</comment>
<reference evidence="2 3" key="1">
    <citation type="submission" date="2019-03" db="EMBL/GenBank/DDBJ databases">
        <title>Genomic Encyclopedia of Type Strains, Phase IV (KMG-IV): sequencing the most valuable type-strain genomes for metagenomic binning, comparative biology and taxonomic classification.</title>
        <authorList>
            <person name="Goeker M."/>
        </authorList>
    </citation>
    <scope>NUCLEOTIDE SEQUENCE [LARGE SCALE GENOMIC DNA]</scope>
    <source>
        <strain evidence="2 3">DSM 104836</strain>
    </source>
</reference>
<feature type="chain" id="PRO_5020208585" evidence="1">
    <location>
        <begin position="18"/>
        <end position="378"/>
    </location>
</feature>